<gene>
    <name evidence="1" type="ORF">RESH_05058</name>
</gene>
<dbReference type="Proteomes" id="UP000011996">
    <property type="component" value="Unassembled WGS sequence"/>
</dbReference>
<accession>M5SDZ0</accession>
<dbReference type="STRING" id="1263868.RESH_05058"/>
<dbReference type="EMBL" id="ANOF01000159">
    <property type="protein sequence ID" value="EMI24359.1"/>
    <property type="molecule type" value="Genomic_DNA"/>
</dbReference>
<protein>
    <submittedName>
        <fullName evidence="1">Uncharacterized protein</fullName>
    </submittedName>
</protein>
<proteinExistence type="predicted"/>
<dbReference type="PATRIC" id="fig|1263868.3.peg.5497"/>
<dbReference type="AlphaFoldDB" id="M5SDZ0"/>
<name>M5SDZ0_9BACT</name>
<organism evidence="1 2">
    <name type="scientific">Rhodopirellula europaea SH398</name>
    <dbReference type="NCBI Taxonomy" id="1263868"/>
    <lineage>
        <taxon>Bacteria</taxon>
        <taxon>Pseudomonadati</taxon>
        <taxon>Planctomycetota</taxon>
        <taxon>Planctomycetia</taxon>
        <taxon>Pirellulales</taxon>
        <taxon>Pirellulaceae</taxon>
        <taxon>Rhodopirellula</taxon>
    </lineage>
</organism>
<comment type="caution">
    <text evidence="1">The sequence shown here is derived from an EMBL/GenBank/DDBJ whole genome shotgun (WGS) entry which is preliminary data.</text>
</comment>
<evidence type="ECO:0000313" key="1">
    <source>
        <dbReference type="EMBL" id="EMI24359.1"/>
    </source>
</evidence>
<sequence>MEHLSVFNSQSLRSRSHWCHPANTLALWQRALALVQSFVIQTPPLR</sequence>
<evidence type="ECO:0000313" key="2">
    <source>
        <dbReference type="Proteomes" id="UP000011996"/>
    </source>
</evidence>
<reference evidence="1 2" key="1">
    <citation type="journal article" date="2013" name="Mar. Genomics">
        <title>Expression of sulfatases in Rhodopirellula baltica and the diversity of sulfatases in the genus Rhodopirellula.</title>
        <authorList>
            <person name="Wegner C.E."/>
            <person name="Richter-Heitmann T."/>
            <person name="Klindworth A."/>
            <person name="Klockow C."/>
            <person name="Richter M."/>
            <person name="Achstetter T."/>
            <person name="Glockner F.O."/>
            <person name="Harder J."/>
        </authorList>
    </citation>
    <scope>NUCLEOTIDE SEQUENCE [LARGE SCALE GENOMIC DNA]</scope>
    <source>
        <strain evidence="1 2">SH398</strain>
    </source>
</reference>